<keyword evidence="7" id="KW-1185">Reference proteome</keyword>
<evidence type="ECO:0000313" key="3">
    <source>
        <dbReference type="EMBL" id="KAB7517380.1"/>
    </source>
</evidence>
<evidence type="ECO:0000313" key="7">
    <source>
        <dbReference type="Proteomes" id="UP000326865"/>
    </source>
</evidence>
<proteinExistence type="predicted"/>
<comment type="caution">
    <text evidence="3">The sequence shown here is derived from an EMBL/GenBank/DDBJ whole genome shotgun (WGS) entry which is preliminary data.</text>
</comment>
<evidence type="ECO:0000313" key="5">
    <source>
        <dbReference type="Proteomes" id="UP000326207"/>
    </source>
</evidence>
<dbReference type="EMBL" id="QKKZ01000004">
    <property type="protein sequence ID" value="KAB7513397.1"/>
    <property type="molecule type" value="Genomic_DNA"/>
</dbReference>
<accession>A0A5N5U4M0</accession>
<gene>
    <name evidence="2" type="ORF">DM867_10480</name>
    <name evidence="4" type="ORF">DMP03_03255</name>
    <name evidence="3" type="ORF">DP108_10225</name>
</gene>
<keyword evidence="1" id="KW-0812">Transmembrane</keyword>
<dbReference type="AlphaFoldDB" id="A0A5N5UFZ5"/>
<sequence length="106" mass="11535">MAVLDDRRLWWLSGGLVFVLLAGLSVTAVGLLRLVGTFAGDPTPGMVFSVVVPYLVGLLVLAVVGIGMFAWLVLLLARHASDEFESRRLREVSERAAESEVVKLLR</sequence>
<keyword evidence="1" id="KW-1133">Transmembrane helix</keyword>
<keyword evidence="1" id="KW-0472">Membrane</keyword>
<evidence type="ECO:0000313" key="4">
    <source>
        <dbReference type="EMBL" id="KAB7518387.1"/>
    </source>
</evidence>
<reference evidence="5 6" key="1">
    <citation type="submission" date="2019-10" db="EMBL/GenBank/DDBJ databases">
        <title>Unraveling microbial dark matter from salterns through culturing: the case of the genus Halosegnis.</title>
        <authorList>
            <person name="Duran-Viseras A."/>
            <person name="Andrei A.-S."/>
            <person name="Vera-Gargallo B."/>
            <person name="Ghai R."/>
            <person name="Sanchez-Porro C."/>
            <person name="Ventosa A."/>
        </authorList>
    </citation>
    <scope>NUCLEOTIDE SEQUENCE [LARGE SCALE GENOMIC DNA]</scope>
    <source>
        <strain evidence="4 6">F17-44</strain>
        <strain evidence="2 7">F18-79</strain>
        <strain evidence="3 5">F19-13</strain>
    </source>
</reference>
<dbReference type="OrthoDB" id="379013at2157"/>
<accession>A0A5N5UI11</accession>
<evidence type="ECO:0000313" key="6">
    <source>
        <dbReference type="Proteomes" id="UP000326302"/>
    </source>
</evidence>
<dbReference type="RefSeq" id="WP_152119278.1">
    <property type="nucleotide sequence ID" value="NZ_QJOW01000001.1"/>
</dbReference>
<dbReference type="EMBL" id="QJOW01000001">
    <property type="protein sequence ID" value="KAB7518387.1"/>
    <property type="molecule type" value="Genomic_DNA"/>
</dbReference>
<evidence type="ECO:0000256" key="1">
    <source>
        <dbReference type="SAM" id="Phobius"/>
    </source>
</evidence>
<dbReference type="EMBL" id="QMDY01000005">
    <property type="protein sequence ID" value="KAB7517380.1"/>
    <property type="molecule type" value="Genomic_DNA"/>
</dbReference>
<accession>A0A5N5UFZ5</accession>
<dbReference type="Proteomes" id="UP000326865">
    <property type="component" value="Unassembled WGS sequence"/>
</dbReference>
<organism evidence="3 5">
    <name type="scientific">Halosegnis rubeus</name>
    <dbReference type="NCBI Taxonomy" id="2212850"/>
    <lineage>
        <taxon>Archaea</taxon>
        <taxon>Methanobacteriati</taxon>
        <taxon>Methanobacteriota</taxon>
        <taxon>Stenosarchaea group</taxon>
        <taxon>Halobacteria</taxon>
        <taxon>Halobacteriales</taxon>
        <taxon>Natronomonadaceae</taxon>
        <taxon>Halosegnis</taxon>
    </lineage>
</organism>
<protein>
    <submittedName>
        <fullName evidence="3">Uncharacterized protein</fullName>
    </submittedName>
</protein>
<feature type="transmembrane region" description="Helical" evidence="1">
    <location>
        <begin position="52"/>
        <end position="77"/>
    </location>
</feature>
<feature type="transmembrane region" description="Helical" evidence="1">
    <location>
        <begin position="9"/>
        <end position="32"/>
    </location>
</feature>
<dbReference type="Proteomes" id="UP000326207">
    <property type="component" value="Unassembled WGS sequence"/>
</dbReference>
<dbReference type="Proteomes" id="UP000326302">
    <property type="component" value="Unassembled WGS sequence"/>
</dbReference>
<name>A0A5N5UFZ5_9EURY</name>
<evidence type="ECO:0000313" key="2">
    <source>
        <dbReference type="EMBL" id="KAB7513397.1"/>
    </source>
</evidence>